<protein>
    <submittedName>
        <fullName evidence="2">Uncharacterized protein</fullName>
    </submittedName>
</protein>
<organism evidence="2 3">
    <name type="scientific">Caenorhabditis briggsae</name>
    <dbReference type="NCBI Taxonomy" id="6238"/>
    <lineage>
        <taxon>Eukaryota</taxon>
        <taxon>Metazoa</taxon>
        <taxon>Ecdysozoa</taxon>
        <taxon>Nematoda</taxon>
        <taxon>Chromadorea</taxon>
        <taxon>Rhabditida</taxon>
        <taxon>Rhabditina</taxon>
        <taxon>Rhabditomorpha</taxon>
        <taxon>Rhabditoidea</taxon>
        <taxon>Rhabditidae</taxon>
        <taxon>Peloderinae</taxon>
        <taxon>Caenorhabditis</taxon>
    </lineage>
</organism>
<dbReference type="EMBL" id="CP090895">
    <property type="protein sequence ID" value="ULT92335.1"/>
    <property type="molecule type" value="Genomic_DNA"/>
</dbReference>
<dbReference type="Proteomes" id="UP000827892">
    <property type="component" value="Chromosome V"/>
</dbReference>
<feature type="region of interest" description="Disordered" evidence="1">
    <location>
        <begin position="37"/>
        <end position="69"/>
    </location>
</feature>
<name>A0AAE9D2W5_CAEBR</name>
<reference evidence="2 3" key="1">
    <citation type="submission" date="2022-02" db="EMBL/GenBank/DDBJ databases">
        <title>Chromosome-level reference genomes for two strains of Caenorhabditis briggsae: an improved platform for comparative genomics.</title>
        <authorList>
            <person name="Stevens L."/>
            <person name="Andersen E.C."/>
        </authorList>
    </citation>
    <scope>NUCLEOTIDE SEQUENCE [LARGE SCALE GENOMIC DNA]</scope>
    <source>
        <strain evidence="2">QX1410_ONT</strain>
        <tissue evidence="2">Whole-organism</tissue>
    </source>
</reference>
<accession>A0AAE9D2W5</accession>
<evidence type="ECO:0000313" key="3">
    <source>
        <dbReference type="Proteomes" id="UP000827892"/>
    </source>
</evidence>
<evidence type="ECO:0000256" key="1">
    <source>
        <dbReference type="SAM" id="MobiDB-lite"/>
    </source>
</evidence>
<evidence type="ECO:0000313" key="2">
    <source>
        <dbReference type="EMBL" id="ULT92335.1"/>
    </source>
</evidence>
<proteinExistence type="predicted"/>
<dbReference type="AlphaFoldDB" id="A0AAE9D2W5"/>
<gene>
    <name evidence="2" type="ORF">L3Y34_009837</name>
</gene>
<sequence>MIFFAAKPTSSAKTTNKEVPRKAIIRYGFRLEWTTFPSSQHQAPPPKNQATPTFKNIPFRPHQSPEWPV</sequence>
<feature type="compositionally biased region" description="Polar residues" evidence="1">
    <location>
        <begin position="37"/>
        <end position="54"/>
    </location>
</feature>